<name>A0ABP0TE39_9BRYO</name>
<gene>
    <name evidence="2" type="ORF">CSSPTR1EN2_LOCUS2163</name>
</gene>
<feature type="region of interest" description="Disordered" evidence="1">
    <location>
        <begin position="1"/>
        <end position="21"/>
    </location>
</feature>
<sequence length="72" mass="8048">MLQHDEISRFQGSAPLASRLNKSRRKPNLKFLVNCGTPNLSPEDQTVVQKIVQRWILTGNTPVAGLNHQLKG</sequence>
<dbReference type="EMBL" id="OZ019902">
    <property type="protein sequence ID" value="CAK9193712.1"/>
    <property type="molecule type" value="Genomic_DNA"/>
</dbReference>
<evidence type="ECO:0000313" key="3">
    <source>
        <dbReference type="Proteomes" id="UP001497512"/>
    </source>
</evidence>
<proteinExistence type="predicted"/>
<reference evidence="2" key="1">
    <citation type="submission" date="2024-02" db="EMBL/GenBank/DDBJ databases">
        <authorList>
            <consortium name="ELIXIR-Norway"/>
            <consortium name="Elixir Norway"/>
        </authorList>
    </citation>
    <scope>NUCLEOTIDE SEQUENCE</scope>
</reference>
<organism evidence="2 3">
    <name type="scientific">Sphagnum troendelagicum</name>
    <dbReference type="NCBI Taxonomy" id="128251"/>
    <lineage>
        <taxon>Eukaryota</taxon>
        <taxon>Viridiplantae</taxon>
        <taxon>Streptophyta</taxon>
        <taxon>Embryophyta</taxon>
        <taxon>Bryophyta</taxon>
        <taxon>Sphagnophytina</taxon>
        <taxon>Sphagnopsida</taxon>
        <taxon>Sphagnales</taxon>
        <taxon>Sphagnaceae</taxon>
        <taxon>Sphagnum</taxon>
    </lineage>
</organism>
<keyword evidence="3" id="KW-1185">Reference proteome</keyword>
<protein>
    <submittedName>
        <fullName evidence="2">Uncharacterized protein</fullName>
    </submittedName>
</protein>
<evidence type="ECO:0000313" key="2">
    <source>
        <dbReference type="EMBL" id="CAK9193712.1"/>
    </source>
</evidence>
<dbReference type="Proteomes" id="UP001497512">
    <property type="component" value="Chromosome 10"/>
</dbReference>
<accession>A0ABP0TE39</accession>
<evidence type="ECO:0000256" key="1">
    <source>
        <dbReference type="SAM" id="MobiDB-lite"/>
    </source>
</evidence>